<dbReference type="Pfam" id="PF00296">
    <property type="entry name" value="Bac_luciferase"/>
    <property type="match status" value="1"/>
</dbReference>
<dbReference type="SUPFAM" id="SSF51679">
    <property type="entry name" value="Bacterial luciferase-like"/>
    <property type="match status" value="1"/>
</dbReference>
<comment type="caution">
    <text evidence="7">The sequence shown here is derived from an EMBL/GenBank/DDBJ whole genome shotgun (WGS) entry which is preliminary data.</text>
</comment>
<evidence type="ECO:0000256" key="1">
    <source>
        <dbReference type="ARBA" id="ARBA00007044"/>
    </source>
</evidence>
<dbReference type="OrthoDB" id="7024629at2"/>
<dbReference type="AlphaFoldDB" id="A0A443ZXD3"/>
<reference evidence="7 8" key="1">
    <citation type="submission" date="2018-06" db="EMBL/GenBank/DDBJ databases">
        <title>Bacteria isolated from soil of Wuhan.</title>
        <authorList>
            <person name="Wei X."/>
            <person name="Chunhua H."/>
        </authorList>
    </citation>
    <scope>NUCLEOTIDE SEQUENCE [LARGE SCALE GENOMIC DNA]</scope>
    <source>
        <strain evidence="8">xwS2</strain>
    </source>
</reference>
<evidence type="ECO:0000256" key="4">
    <source>
        <dbReference type="ARBA" id="ARBA00023002"/>
    </source>
</evidence>
<evidence type="ECO:0000256" key="2">
    <source>
        <dbReference type="ARBA" id="ARBA00022630"/>
    </source>
</evidence>
<keyword evidence="3" id="KW-0288">FMN</keyword>
<dbReference type="GO" id="GO:0046306">
    <property type="term" value="P:alkanesulfonate catabolic process"/>
    <property type="evidence" value="ECO:0007669"/>
    <property type="project" value="TreeGrafter"/>
</dbReference>
<dbReference type="GO" id="GO:0008726">
    <property type="term" value="F:alkanesulfonate monooxygenase activity"/>
    <property type="evidence" value="ECO:0007669"/>
    <property type="project" value="TreeGrafter"/>
</dbReference>
<keyword evidence="4" id="KW-0560">Oxidoreductase</keyword>
<keyword evidence="2" id="KW-0285">Flavoprotein</keyword>
<evidence type="ECO:0000256" key="3">
    <source>
        <dbReference type="ARBA" id="ARBA00022643"/>
    </source>
</evidence>
<dbReference type="EMBL" id="QJRG01000034">
    <property type="protein sequence ID" value="RWU25606.1"/>
    <property type="molecule type" value="Genomic_DNA"/>
</dbReference>
<dbReference type="Gene3D" id="3.20.20.30">
    <property type="entry name" value="Luciferase-like domain"/>
    <property type="match status" value="1"/>
</dbReference>
<sequence length="376" mass="41562">MSIKVLWYLSFADGRFPWCPDGLLDLDSERYVTLAKTIEACGFYGAMVATWPNDPLVSAAFAASHTRRIKFLVATYARMTPPKLLAQQMLSFDTLSGGRLLLNLINGRDNIMRAYGITTPHAERYTLGIDYWRKFCFSYKQGSHSWFPNTPLHLTPSQEDGVELWGTGDSPAGVAHTAELADVYLTMMRETAVLKPKFDNARLAAAIHGRALKGMGALASVTVRQSCAEALECFYGMFETTGVDVLRDKLNETILRRTAGRQDFTSFQAPDARRQGWLESLRKGRLPSLEALHLEGHLYAGITAWAPLDIFGNGSSATYFVGSGTQIAEQIRGYQADLGLSALILSGWPLIDEARQTATWLLPELTPTLCAVAEQH</sequence>
<proteinExistence type="inferred from homology"/>
<dbReference type="PANTHER" id="PTHR42847">
    <property type="entry name" value="ALKANESULFONATE MONOOXYGENASE"/>
    <property type="match status" value="1"/>
</dbReference>
<name>A0A443ZXD3_9PSED</name>
<feature type="domain" description="Luciferase-like" evidence="6">
    <location>
        <begin position="30"/>
        <end position="336"/>
    </location>
</feature>
<protein>
    <submittedName>
        <fullName evidence="7">Alkanesulfonate monooxygenase</fullName>
    </submittedName>
</protein>
<comment type="similarity">
    <text evidence="1">Belongs to the SsuD family.</text>
</comment>
<dbReference type="InterPro" id="IPR050172">
    <property type="entry name" value="SsuD_RutA_monooxygenase"/>
</dbReference>
<evidence type="ECO:0000259" key="6">
    <source>
        <dbReference type="Pfam" id="PF00296"/>
    </source>
</evidence>
<dbReference type="PANTHER" id="PTHR42847:SF4">
    <property type="entry name" value="ALKANESULFONATE MONOOXYGENASE-RELATED"/>
    <property type="match status" value="1"/>
</dbReference>
<organism evidence="7 8">
    <name type="scientific">Pseudomonas alkylphenolica</name>
    <dbReference type="NCBI Taxonomy" id="237609"/>
    <lineage>
        <taxon>Bacteria</taxon>
        <taxon>Pseudomonadati</taxon>
        <taxon>Pseudomonadota</taxon>
        <taxon>Gammaproteobacteria</taxon>
        <taxon>Pseudomonadales</taxon>
        <taxon>Pseudomonadaceae</taxon>
        <taxon>Pseudomonas</taxon>
    </lineage>
</organism>
<dbReference type="InterPro" id="IPR011251">
    <property type="entry name" value="Luciferase-like_dom"/>
</dbReference>
<dbReference type="Proteomes" id="UP000288983">
    <property type="component" value="Unassembled WGS sequence"/>
</dbReference>
<dbReference type="InterPro" id="IPR036661">
    <property type="entry name" value="Luciferase-like_sf"/>
</dbReference>
<accession>A0A443ZXD3</accession>
<dbReference type="RefSeq" id="WP_128322808.1">
    <property type="nucleotide sequence ID" value="NZ_QJRG01000034.1"/>
</dbReference>
<evidence type="ECO:0000313" key="8">
    <source>
        <dbReference type="Proteomes" id="UP000288983"/>
    </source>
</evidence>
<gene>
    <name evidence="7" type="ORF">DM813_07800</name>
</gene>
<evidence type="ECO:0000256" key="5">
    <source>
        <dbReference type="ARBA" id="ARBA00023033"/>
    </source>
</evidence>
<evidence type="ECO:0000313" key="7">
    <source>
        <dbReference type="EMBL" id="RWU25606.1"/>
    </source>
</evidence>
<keyword evidence="5 7" id="KW-0503">Monooxygenase</keyword>